<dbReference type="PANTHER" id="PTHR31793:SF27">
    <property type="entry name" value="NOVEL THIOESTERASE SUPERFAMILY DOMAIN AND SAPOSIN A-TYPE DOMAIN CONTAINING PROTEIN (0610012H03RIK)"/>
    <property type="match status" value="1"/>
</dbReference>
<accession>A0A3M0MI50</accession>
<evidence type="ECO:0000256" key="2">
    <source>
        <dbReference type="ARBA" id="ARBA00022801"/>
    </source>
</evidence>
<organism evidence="3 4">
    <name type="scientific">Paracoccus alkanivorans</name>
    <dbReference type="NCBI Taxonomy" id="2116655"/>
    <lineage>
        <taxon>Bacteria</taxon>
        <taxon>Pseudomonadati</taxon>
        <taxon>Pseudomonadota</taxon>
        <taxon>Alphaproteobacteria</taxon>
        <taxon>Rhodobacterales</taxon>
        <taxon>Paracoccaceae</taxon>
        <taxon>Paracoccus</taxon>
    </lineage>
</organism>
<keyword evidence="2" id="KW-0378">Hydrolase</keyword>
<reference evidence="3 4" key="1">
    <citation type="submission" date="2018-07" db="EMBL/GenBank/DDBJ databases">
        <authorList>
            <person name="Zhang Y."/>
            <person name="Wang L."/>
            <person name="Ma S."/>
        </authorList>
    </citation>
    <scope>NUCLEOTIDE SEQUENCE [LARGE SCALE GENOMIC DNA]</scope>
    <source>
        <strain evidence="3 4">4-2</strain>
    </source>
</reference>
<dbReference type="OrthoDB" id="9799036at2"/>
<protein>
    <submittedName>
        <fullName evidence="3">Acyl-CoA thioesterase</fullName>
    </submittedName>
</protein>
<dbReference type="InterPro" id="IPR050563">
    <property type="entry name" value="4-hydroxybenzoyl-CoA_TE"/>
</dbReference>
<dbReference type="RefSeq" id="WP_122111097.1">
    <property type="nucleotide sequence ID" value="NZ_QOKZ01000001.1"/>
</dbReference>
<dbReference type="SUPFAM" id="SSF54637">
    <property type="entry name" value="Thioesterase/thiol ester dehydrase-isomerase"/>
    <property type="match status" value="1"/>
</dbReference>
<sequence length="138" mass="16048">MDEKPYVTEIEIRYRDTDSMGHVSSPIYYDYLQSAYLEYMHDLLRLPKDRKLPHIMVRTSCEYVSQAVYGDRINVLSRVTRFGTKSFEMEHVMRLADDSAREVARAASVHVMFDYEAQKTYPVPDEFKSAVATYQGSA</sequence>
<evidence type="ECO:0000256" key="1">
    <source>
        <dbReference type="ARBA" id="ARBA00005953"/>
    </source>
</evidence>
<dbReference type="Gene3D" id="3.10.129.10">
    <property type="entry name" value="Hotdog Thioesterase"/>
    <property type="match status" value="1"/>
</dbReference>
<comment type="similarity">
    <text evidence="1">Belongs to the 4-hydroxybenzoyl-CoA thioesterase family.</text>
</comment>
<evidence type="ECO:0000313" key="4">
    <source>
        <dbReference type="Proteomes" id="UP000273516"/>
    </source>
</evidence>
<proteinExistence type="inferred from homology"/>
<dbReference type="Proteomes" id="UP000273516">
    <property type="component" value="Unassembled WGS sequence"/>
</dbReference>
<dbReference type="InterPro" id="IPR029069">
    <property type="entry name" value="HotDog_dom_sf"/>
</dbReference>
<keyword evidence="4" id="KW-1185">Reference proteome</keyword>
<evidence type="ECO:0000313" key="3">
    <source>
        <dbReference type="EMBL" id="RMC37249.1"/>
    </source>
</evidence>
<comment type="caution">
    <text evidence="3">The sequence shown here is derived from an EMBL/GenBank/DDBJ whole genome shotgun (WGS) entry which is preliminary data.</text>
</comment>
<dbReference type="Pfam" id="PF13279">
    <property type="entry name" value="4HBT_2"/>
    <property type="match status" value="1"/>
</dbReference>
<dbReference type="CDD" id="cd00586">
    <property type="entry name" value="4HBT"/>
    <property type="match status" value="1"/>
</dbReference>
<dbReference type="AlphaFoldDB" id="A0A3M0MI50"/>
<dbReference type="EMBL" id="QOKZ01000001">
    <property type="protein sequence ID" value="RMC37249.1"/>
    <property type="molecule type" value="Genomic_DNA"/>
</dbReference>
<dbReference type="GO" id="GO:0047617">
    <property type="term" value="F:fatty acyl-CoA hydrolase activity"/>
    <property type="evidence" value="ECO:0007669"/>
    <property type="project" value="TreeGrafter"/>
</dbReference>
<gene>
    <name evidence="3" type="ORF">C9E81_00360</name>
</gene>
<dbReference type="PANTHER" id="PTHR31793">
    <property type="entry name" value="4-HYDROXYBENZOYL-COA THIOESTERASE FAMILY MEMBER"/>
    <property type="match status" value="1"/>
</dbReference>
<name>A0A3M0MI50_9RHOB</name>